<dbReference type="Gene3D" id="3.40.50.720">
    <property type="entry name" value="NAD(P)-binding Rossmann-like Domain"/>
    <property type="match status" value="1"/>
</dbReference>
<evidence type="ECO:0000256" key="1">
    <source>
        <dbReference type="ARBA" id="ARBA00023002"/>
    </source>
</evidence>
<sequence length="386" mass="42445">MNLESTSPTIHWVGIGMSTGHEGLSFLSTQATVVVWGRNRARAAQRLEQLGLPELEHRGLDVDDLASALRPGDVLVSMLPASHHADLLRTALEAGAHFACTSYTSEEMAQAGEEAVEKGLVILTEAGLDPGIDHLMAHCLVAQARNDVGDVAEAVTLRSYCGGIPAQPGEFRYQFSWAPVGVLKALGSQARYIEGGKAIVAEQPWEATREHQVNGETFEVYPNRDSIGFVEQYGFPSTWQVDQFVRGTLRPDGWRQAWKPVFEAVASRDEERISALAHELAQKYPTTEADRDRVLLTVTLEVKQGSRRWQGEYTLDTIGDERDTAMARCVTNSFVFALSQMVQGKFAPGLHRATDDEATAQRWLEFLAEHGLATSHTVSLTEEESA</sequence>
<organism evidence="4 5">
    <name type="scientific">Natronoglycomyces albus</name>
    <dbReference type="NCBI Taxonomy" id="2811108"/>
    <lineage>
        <taxon>Bacteria</taxon>
        <taxon>Bacillati</taxon>
        <taxon>Actinomycetota</taxon>
        <taxon>Actinomycetes</taxon>
        <taxon>Glycomycetales</taxon>
        <taxon>Glycomycetaceae</taxon>
        <taxon>Natronoglycomyces</taxon>
    </lineage>
</organism>
<evidence type="ECO:0000259" key="3">
    <source>
        <dbReference type="Pfam" id="PF16653"/>
    </source>
</evidence>
<dbReference type="Pfam" id="PF16653">
    <property type="entry name" value="Sacchrp_dh_C"/>
    <property type="match status" value="1"/>
</dbReference>
<accession>A0A895XSQ8</accession>
<dbReference type="SUPFAM" id="SSF55347">
    <property type="entry name" value="Glyceraldehyde-3-phosphate dehydrogenase-like, C-terminal domain"/>
    <property type="match status" value="1"/>
</dbReference>
<keyword evidence="1" id="KW-0560">Oxidoreductase</keyword>
<dbReference type="PANTHER" id="PTHR11133:SF22">
    <property type="entry name" value="ALPHA-AMINOADIPIC SEMIALDEHYDE SYNTHASE, MITOCHONDRIAL"/>
    <property type="match status" value="1"/>
</dbReference>
<evidence type="ECO:0000259" key="2">
    <source>
        <dbReference type="Pfam" id="PF03435"/>
    </source>
</evidence>
<evidence type="ECO:0000313" key="5">
    <source>
        <dbReference type="Proteomes" id="UP000662939"/>
    </source>
</evidence>
<dbReference type="PANTHER" id="PTHR11133">
    <property type="entry name" value="SACCHAROPINE DEHYDROGENASE"/>
    <property type="match status" value="1"/>
</dbReference>
<reference evidence="4" key="1">
    <citation type="submission" date="2021-02" db="EMBL/GenBank/DDBJ databases">
        <title>Natronoglycomyces albus gen. nov., sp. nov, a haloalkaliphilic actinobacterium from a soda solonchak soil.</title>
        <authorList>
            <person name="Sorokin D.Y."/>
            <person name="Khijniak T.V."/>
            <person name="Zakharycheva A.P."/>
            <person name="Boueva O.V."/>
            <person name="Ariskina E.V."/>
            <person name="Hahnke R.L."/>
            <person name="Bunk B."/>
            <person name="Sproer C."/>
            <person name="Schumann P."/>
            <person name="Evtushenko L.I."/>
            <person name="Kublanov I.V."/>
        </authorList>
    </citation>
    <scope>NUCLEOTIDE SEQUENCE</scope>
    <source>
        <strain evidence="4">DSM 106290</strain>
    </source>
</reference>
<keyword evidence="5" id="KW-1185">Reference proteome</keyword>
<dbReference type="GO" id="GO:0004753">
    <property type="term" value="F:saccharopine dehydrogenase activity"/>
    <property type="evidence" value="ECO:0007669"/>
    <property type="project" value="TreeGrafter"/>
</dbReference>
<feature type="domain" description="Saccharopine dehydrogenase-like C-terminal" evidence="3">
    <location>
        <begin position="127"/>
        <end position="372"/>
    </location>
</feature>
<proteinExistence type="predicted"/>
<name>A0A895XSQ8_9ACTN</name>
<dbReference type="InterPro" id="IPR032095">
    <property type="entry name" value="Sacchrp_dh-like_C"/>
</dbReference>
<dbReference type="Pfam" id="PF03435">
    <property type="entry name" value="Sacchrp_dh_NADP"/>
    <property type="match status" value="1"/>
</dbReference>
<gene>
    <name evidence="4" type="ORF">JQS30_12925</name>
</gene>
<dbReference type="KEGG" id="nav:JQS30_12925"/>
<dbReference type="Gene3D" id="3.30.360.10">
    <property type="entry name" value="Dihydrodipicolinate Reductase, domain 2"/>
    <property type="match status" value="1"/>
</dbReference>
<feature type="domain" description="Saccharopine dehydrogenase NADP binding" evidence="2">
    <location>
        <begin position="19"/>
        <end position="122"/>
    </location>
</feature>
<evidence type="ECO:0000313" key="4">
    <source>
        <dbReference type="EMBL" id="QSB04668.1"/>
    </source>
</evidence>
<dbReference type="InterPro" id="IPR005097">
    <property type="entry name" value="Sacchrp_dh_NADP-bd"/>
</dbReference>
<dbReference type="GO" id="GO:0005737">
    <property type="term" value="C:cytoplasm"/>
    <property type="evidence" value="ECO:0007669"/>
    <property type="project" value="TreeGrafter"/>
</dbReference>
<dbReference type="InterPro" id="IPR051168">
    <property type="entry name" value="AASS"/>
</dbReference>
<dbReference type="SUPFAM" id="SSF51735">
    <property type="entry name" value="NAD(P)-binding Rossmann-fold domains"/>
    <property type="match status" value="1"/>
</dbReference>
<dbReference type="GO" id="GO:0019878">
    <property type="term" value="P:lysine biosynthetic process via aminoadipic acid"/>
    <property type="evidence" value="ECO:0007669"/>
    <property type="project" value="TreeGrafter"/>
</dbReference>
<protein>
    <submittedName>
        <fullName evidence="4">Saccharopine dehydrogenase NADP-binding domain-containing protein</fullName>
    </submittedName>
</protein>
<dbReference type="Proteomes" id="UP000662939">
    <property type="component" value="Chromosome"/>
</dbReference>
<dbReference type="RefSeq" id="WP_213170664.1">
    <property type="nucleotide sequence ID" value="NZ_CP070496.1"/>
</dbReference>
<dbReference type="EMBL" id="CP070496">
    <property type="protein sequence ID" value="QSB04668.1"/>
    <property type="molecule type" value="Genomic_DNA"/>
</dbReference>
<dbReference type="AlphaFoldDB" id="A0A895XSQ8"/>
<dbReference type="InterPro" id="IPR036291">
    <property type="entry name" value="NAD(P)-bd_dom_sf"/>
</dbReference>